<evidence type="ECO:0000256" key="2">
    <source>
        <dbReference type="HAMAP-Rule" id="MF_00659"/>
    </source>
</evidence>
<proteinExistence type="inferred from homology"/>
<sequence length="93" mass="10468">MTMPTISPEESLIEYPSDFPIKVVGITHDAFAETIVAMVTEHDPEFHAGKVEMRPSTQGKYLSLTLTVRATSRTQLDNIYRALSTHEMVKFVL</sequence>
<dbReference type="PANTHER" id="PTHR38036">
    <property type="entry name" value="UPF0250 PROTEIN YBED"/>
    <property type="match status" value="1"/>
</dbReference>
<dbReference type="HAMAP" id="MF_00659">
    <property type="entry name" value="UPF0250"/>
    <property type="match status" value="1"/>
</dbReference>
<dbReference type="Pfam" id="PF04359">
    <property type="entry name" value="DUF493"/>
    <property type="match status" value="1"/>
</dbReference>
<reference evidence="3" key="1">
    <citation type="submission" date="2023-02" db="EMBL/GenBank/DDBJ databases">
        <title>Description of Herbaspirillum huttiense subsp. nephrolepsisexaltata and Herbaspirillum huttiense subsp. lycopersicon.</title>
        <authorList>
            <person name="Poudel M."/>
            <person name="Sharma A."/>
            <person name="Goss E."/>
            <person name="Tapia J.H."/>
            <person name="Harmon C.M."/>
            <person name="Jones J.B."/>
        </authorList>
    </citation>
    <scope>NUCLEOTIDE SEQUENCE</scope>
    <source>
        <strain evidence="3">NC40101</strain>
    </source>
</reference>
<dbReference type="AlphaFoldDB" id="A0AAE4GCX0"/>
<dbReference type="NCBIfam" id="NF002533">
    <property type="entry name" value="PRK02047.1"/>
    <property type="match status" value="1"/>
</dbReference>
<evidence type="ECO:0000256" key="1">
    <source>
        <dbReference type="ARBA" id="ARBA00008460"/>
    </source>
</evidence>
<dbReference type="PANTHER" id="PTHR38036:SF1">
    <property type="entry name" value="UPF0250 PROTEIN YBED"/>
    <property type="match status" value="1"/>
</dbReference>
<gene>
    <name evidence="3" type="ORF">RJN63_17450</name>
</gene>
<protein>
    <recommendedName>
        <fullName evidence="2">UPF0250 protein RJN63_17450</fullName>
    </recommendedName>
</protein>
<dbReference type="RefSeq" id="WP_034335218.1">
    <property type="nucleotide sequence ID" value="NZ_JAVLSM010000010.1"/>
</dbReference>
<dbReference type="SUPFAM" id="SSF117991">
    <property type="entry name" value="YbeD/HP0495-like"/>
    <property type="match status" value="1"/>
</dbReference>
<dbReference type="Gene3D" id="3.30.70.260">
    <property type="match status" value="1"/>
</dbReference>
<name>A0AAE4GCX0_9BURK</name>
<comment type="caution">
    <text evidence="3">The sequence shown here is derived from an EMBL/GenBank/DDBJ whole genome shotgun (WGS) entry which is preliminary data.</text>
</comment>
<dbReference type="InterPro" id="IPR027471">
    <property type="entry name" value="YbeD-like_sf"/>
</dbReference>
<accession>A0AAE4GCX0</accession>
<organism evidence="3">
    <name type="scientific">Herbaspirillum huttiense subsp. nephrolepidis</name>
    <dbReference type="NCBI Taxonomy" id="3075126"/>
    <lineage>
        <taxon>Bacteria</taxon>
        <taxon>Pseudomonadati</taxon>
        <taxon>Pseudomonadota</taxon>
        <taxon>Betaproteobacteria</taxon>
        <taxon>Burkholderiales</taxon>
        <taxon>Oxalobacteraceae</taxon>
        <taxon>Herbaspirillum</taxon>
    </lineage>
</organism>
<dbReference type="InterPro" id="IPR007454">
    <property type="entry name" value="UPF0250_YbeD-like"/>
</dbReference>
<evidence type="ECO:0000313" key="3">
    <source>
        <dbReference type="EMBL" id="MDT0338629.1"/>
    </source>
</evidence>
<comment type="similarity">
    <text evidence="1 2">Belongs to the UPF0250 family.</text>
</comment>
<dbReference type="EMBL" id="JAVRAA010000009">
    <property type="protein sequence ID" value="MDT0338629.1"/>
    <property type="molecule type" value="Genomic_DNA"/>
</dbReference>